<keyword evidence="3" id="KW-1185">Reference proteome</keyword>
<dbReference type="InterPro" id="IPR027417">
    <property type="entry name" value="P-loop_NTPase"/>
</dbReference>
<dbReference type="GO" id="GO:0001514">
    <property type="term" value="P:selenocysteine incorporation"/>
    <property type="evidence" value="ECO:0007669"/>
    <property type="project" value="TreeGrafter"/>
</dbReference>
<dbReference type="Gene3D" id="2.40.30.10">
    <property type="entry name" value="Translation factors"/>
    <property type="match status" value="1"/>
</dbReference>
<protein>
    <submittedName>
        <fullName evidence="2">Tuf2 protein</fullName>
    </submittedName>
</protein>
<proteinExistence type="predicted"/>
<evidence type="ECO:0000313" key="2">
    <source>
        <dbReference type="EMBL" id="AIZ56454.1"/>
    </source>
</evidence>
<evidence type="ECO:0000313" key="3">
    <source>
        <dbReference type="Proteomes" id="UP000030787"/>
    </source>
</evidence>
<dbReference type="GeneID" id="24818230"/>
<dbReference type="PANTHER" id="PTHR43721:SF11">
    <property type="entry name" value="SELENOCYSTEINE-SPECIFIC ELONGATION FACTOR"/>
    <property type="match status" value="1"/>
</dbReference>
<dbReference type="InterPro" id="IPR004161">
    <property type="entry name" value="EFTu-like_2"/>
</dbReference>
<dbReference type="InterPro" id="IPR009000">
    <property type="entry name" value="Transl_B-barrel_sf"/>
</dbReference>
<dbReference type="InterPro" id="IPR050055">
    <property type="entry name" value="EF-Tu_GTPase"/>
</dbReference>
<dbReference type="EMBL" id="CP010070">
    <property type="protein sequence ID" value="AIZ56454.1"/>
    <property type="molecule type" value="Genomic_DNA"/>
</dbReference>
<sequence length="320" mass="35602">MGNLNVAVLGAKDLAEKIGKKGTVTDVTFFEIKRGNDSATLIEPSKYPEKLSSLFYSVGMSEFAILVVDKIDSFLGESILMADIFKIRNGWIILRNYIQKEQLAPLIAGTSLEKFVYIEEDHVKMREDILDIAQKEARKPGDGTCGSCPVDSHFNVKGVGTVVLGSVIDGYFRKHDKMQVFPIKKEVVLKSIQKHDIDADNGVKGDHVGLALRGIESEELDRGYVLTTDPKMKMTKKVVGKAELIKYWPAPLKEGMVLHLGHWMQMIPCRITGVDNGSDFRNPSLTIEMETEMIHKPGDTSVMMYLEGGKLRIVGSVKLE</sequence>
<accession>A0A0A7LBK7</accession>
<dbReference type="Gene3D" id="3.40.50.300">
    <property type="entry name" value="P-loop containing nucleotide triphosphate hydrolases"/>
    <property type="match status" value="1"/>
</dbReference>
<dbReference type="GO" id="GO:0005525">
    <property type="term" value="F:GTP binding"/>
    <property type="evidence" value="ECO:0007669"/>
    <property type="project" value="InterPro"/>
</dbReference>
<organism evidence="2 3">
    <name type="scientific">Candidatus Methanoplasma termitum</name>
    <dbReference type="NCBI Taxonomy" id="1577791"/>
    <lineage>
        <taxon>Archaea</taxon>
        <taxon>Methanobacteriati</taxon>
        <taxon>Thermoplasmatota</taxon>
        <taxon>Thermoplasmata</taxon>
        <taxon>Methanomassiliicoccales</taxon>
        <taxon>Methanomassiliicoccaceae</taxon>
        <taxon>Candidatus Methanoplasma</taxon>
    </lineage>
</organism>
<dbReference type="Pfam" id="PF03144">
    <property type="entry name" value="GTP_EFTU_D2"/>
    <property type="match status" value="1"/>
</dbReference>
<feature type="domain" description="Translation elongation factor EFTu-like" evidence="1">
    <location>
        <begin position="160"/>
        <end position="227"/>
    </location>
</feature>
<dbReference type="KEGG" id="mear:Mpt1_c05640"/>
<dbReference type="AlphaFoldDB" id="A0A0A7LBK7"/>
<name>A0A0A7LBK7_9ARCH</name>
<reference evidence="2 3" key="1">
    <citation type="journal article" date="2014" name="Appl. Environ. Microbiol.">
        <title>Comparative Genome Analysis of 'Candidatus Methanoplasma termitum' Indicates a New Mode of Energy Metabolism in the Seventh Order of Methanogens.</title>
        <authorList>
            <person name="Lang K."/>
            <person name="Schuldes J."/>
            <person name="Klingl A."/>
            <person name="Poehlein A."/>
            <person name="Daniel R."/>
            <person name="Brune A."/>
        </authorList>
    </citation>
    <scope>NUCLEOTIDE SEQUENCE [LARGE SCALE GENOMIC DNA]</scope>
    <source>
        <strain evidence="3">Mpt1</strain>
    </source>
</reference>
<gene>
    <name evidence="2" type="primary">tuf2</name>
    <name evidence="2" type="ORF">Mpt1_c05640</name>
</gene>
<dbReference type="SUPFAM" id="SSF50447">
    <property type="entry name" value="Translation proteins"/>
    <property type="match status" value="1"/>
</dbReference>
<dbReference type="GO" id="GO:0003746">
    <property type="term" value="F:translation elongation factor activity"/>
    <property type="evidence" value="ECO:0007669"/>
    <property type="project" value="TreeGrafter"/>
</dbReference>
<dbReference type="PANTHER" id="PTHR43721">
    <property type="entry name" value="ELONGATION FACTOR TU-RELATED"/>
    <property type="match status" value="1"/>
</dbReference>
<evidence type="ECO:0000259" key="1">
    <source>
        <dbReference type="Pfam" id="PF03144"/>
    </source>
</evidence>
<dbReference type="Proteomes" id="UP000030787">
    <property type="component" value="Chromosome"/>
</dbReference>
<dbReference type="RefSeq" id="WP_048111894.1">
    <property type="nucleotide sequence ID" value="NZ_CP010070.1"/>
</dbReference>
<dbReference type="OrthoDB" id="30874at2157"/>
<dbReference type="HOGENOM" id="CLU_077867_0_0_2"/>
<dbReference type="STRING" id="1577791.Mpt1_c05640"/>